<dbReference type="RefSeq" id="WP_186866634.1">
    <property type="nucleotide sequence ID" value="NZ_JACOPH010000003.1"/>
</dbReference>
<dbReference type="Gene3D" id="1.10.10.10">
    <property type="entry name" value="Winged helix-like DNA-binding domain superfamily/Winged helix DNA-binding domain"/>
    <property type="match status" value="1"/>
</dbReference>
<dbReference type="InterPro" id="IPR011711">
    <property type="entry name" value="GntR_C"/>
</dbReference>
<sequence length="230" mass="26400">MGDENEKKQSSVSNTGSYSLSGRVFHRIREDILSGKYLQDEELREKAIADELGVSRTPVREALRQLELEGLVTIIPNKGASVVGISEKDIQDIYEIRSLLEGLCAKWATSHITAEQLDELDENIFLSEFHLQKKHFEQVLELDNKFHDILYNASNSKMLDHVLSDFHHYVERVRKVTLGDAKRAKESIEEHKKIVEALRNRDDKKAEKLANEHIMNTIHNMDNVGLKNLL</sequence>
<evidence type="ECO:0000313" key="6">
    <source>
        <dbReference type="Proteomes" id="UP000606720"/>
    </source>
</evidence>
<dbReference type="CDD" id="cd07377">
    <property type="entry name" value="WHTH_GntR"/>
    <property type="match status" value="1"/>
</dbReference>
<protein>
    <submittedName>
        <fullName evidence="5">GntR family transcriptional regulator</fullName>
    </submittedName>
</protein>
<proteinExistence type="predicted"/>
<dbReference type="GO" id="GO:0003677">
    <property type="term" value="F:DNA binding"/>
    <property type="evidence" value="ECO:0007669"/>
    <property type="project" value="UniProtKB-KW"/>
</dbReference>
<keyword evidence="2" id="KW-0238">DNA-binding</keyword>
<dbReference type="Pfam" id="PF00392">
    <property type="entry name" value="GntR"/>
    <property type="match status" value="1"/>
</dbReference>
<dbReference type="InterPro" id="IPR000524">
    <property type="entry name" value="Tscrpt_reg_HTH_GntR"/>
</dbReference>
<dbReference type="AlphaFoldDB" id="A0A923RTF7"/>
<dbReference type="InterPro" id="IPR036388">
    <property type="entry name" value="WH-like_DNA-bd_sf"/>
</dbReference>
<reference evidence="5" key="1">
    <citation type="submission" date="2020-08" db="EMBL/GenBank/DDBJ databases">
        <title>Genome public.</title>
        <authorList>
            <person name="Liu C."/>
            <person name="Sun Q."/>
        </authorList>
    </citation>
    <scope>NUCLEOTIDE SEQUENCE</scope>
    <source>
        <strain evidence="5">BX1005</strain>
    </source>
</reference>
<evidence type="ECO:0000256" key="1">
    <source>
        <dbReference type="ARBA" id="ARBA00023015"/>
    </source>
</evidence>
<organism evidence="5 6">
    <name type="scientific">Roseburia zhanii</name>
    <dbReference type="NCBI Taxonomy" id="2763064"/>
    <lineage>
        <taxon>Bacteria</taxon>
        <taxon>Bacillati</taxon>
        <taxon>Bacillota</taxon>
        <taxon>Clostridia</taxon>
        <taxon>Lachnospirales</taxon>
        <taxon>Lachnospiraceae</taxon>
        <taxon>Roseburia</taxon>
    </lineage>
</organism>
<keyword evidence="1" id="KW-0805">Transcription regulation</keyword>
<accession>A0A923RTF7</accession>
<dbReference type="SMART" id="SM00895">
    <property type="entry name" value="FCD"/>
    <property type="match status" value="1"/>
</dbReference>
<dbReference type="SUPFAM" id="SSF46785">
    <property type="entry name" value="Winged helix' DNA-binding domain"/>
    <property type="match status" value="1"/>
</dbReference>
<dbReference type="Pfam" id="PF07729">
    <property type="entry name" value="FCD"/>
    <property type="match status" value="1"/>
</dbReference>
<evidence type="ECO:0000259" key="4">
    <source>
        <dbReference type="PROSITE" id="PS50949"/>
    </source>
</evidence>
<dbReference type="InterPro" id="IPR008920">
    <property type="entry name" value="TF_FadR/GntR_C"/>
</dbReference>
<feature type="domain" description="HTH gntR-type" evidence="4">
    <location>
        <begin position="18"/>
        <end position="85"/>
    </location>
</feature>
<dbReference type="SUPFAM" id="SSF48008">
    <property type="entry name" value="GntR ligand-binding domain-like"/>
    <property type="match status" value="1"/>
</dbReference>
<dbReference type="PANTHER" id="PTHR43537">
    <property type="entry name" value="TRANSCRIPTIONAL REGULATOR, GNTR FAMILY"/>
    <property type="match status" value="1"/>
</dbReference>
<dbReference type="InterPro" id="IPR036390">
    <property type="entry name" value="WH_DNA-bd_sf"/>
</dbReference>
<dbReference type="PANTHER" id="PTHR43537:SF24">
    <property type="entry name" value="GLUCONATE OPERON TRANSCRIPTIONAL REPRESSOR"/>
    <property type="match status" value="1"/>
</dbReference>
<dbReference type="Gene3D" id="1.20.120.530">
    <property type="entry name" value="GntR ligand-binding domain-like"/>
    <property type="match status" value="1"/>
</dbReference>
<gene>
    <name evidence="5" type="ORF">H8S17_06225</name>
</gene>
<keyword evidence="3" id="KW-0804">Transcription</keyword>
<evidence type="ECO:0000313" key="5">
    <source>
        <dbReference type="EMBL" id="MBC5713815.1"/>
    </source>
</evidence>
<dbReference type="Proteomes" id="UP000606720">
    <property type="component" value="Unassembled WGS sequence"/>
</dbReference>
<keyword evidence="6" id="KW-1185">Reference proteome</keyword>
<evidence type="ECO:0000256" key="3">
    <source>
        <dbReference type="ARBA" id="ARBA00023163"/>
    </source>
</evidence>
<dbReference type="PROSITE" id="PS50949">
    <property type="entry name" value="HTH_GNTR"/>
    <property type="match status" value="1"/>
</dbReference>
<dbReference type="GO" id="GO:0003700">
    <property type="term" value="F:DNA-binding transcription factor activity"/>
    <property type="evidence" value="ECO:0007669"/>
    <property type="project" value="InterPro"/>
</dbReference>
<dbReference type="EMBL" id="JACOPH010000003">
    <property type="protein sequence ID" value="MBC5713815.1"/>
    <property type="molecule type" value="Genomic_DNA"/>
</dbReference>
<dbReference type="SMART" id="SM00345">
    <property type="entry name" value="HTH_GNTR"/>
    <property type="match status" value="1"/>
</dbReference>
<evidence type="ECO:0000256" key="2">
    <source>
        <dbReference type="ARBA" id="ARBA00023125"/>
    </source>
</evidence>
<name>A0A923RTF7_9FIRM</name>
<comment type="caution">
    <text evidence="5">The sequence shown here is derived from an EMBL/GenBank/DDBJ whole genome shotgun (WGS) entry which is preliminary data.</text>
</comment>
<dbReference type="PRINTS" id="PR00035">
    <property type="entry name" value="HTHGNTR"/>
</dbReference>